<evidence type="ECO:0000256" key="5">
    <source>
        <dbReference type="ARBA" id="ARBA00037974"/>
    </source>
</evidence>
<dbReference type="PANTHER" id="PTHR43525">
    <property type="entry name" value="PROTEIN MALY"/>
    <property type="match status" value="1"/>
</dbReference>
<dbReference type="InterPro" id="IPR015424">
    <property type="entry name" value="PyrdxlP-dep_Trfase"/>
</dbReference>
<gene>
    <name evidence="7" type="ORF">WDJ50_01815</name>
</gene>
<dbReference type="Pfam" id="PF00155">
    <property type="entry name" value="Aminotran_1_2"/>
    <property type="match status" value="1"/>
</dbReference>
<keyword evidence="4 7" id="KW-0456">Lyase</keyword>
<keyword evidence="3" id="KW-0663">Pyridoxal phosphate</keyword>
<feature type="domain" description="Aminotransferase class I/classII large" evidence="6">
    <location>
        <begin position="61"/>
        <end position="388"/>
    </location>
</feature>
<dbReference type="PANTHER" id="PTHR43525:SF1">
    <property type="entry name" value="PROTEIN MALY"/>
    <property type="match status" value="1"/>
</dbReference>
<dbReference type="SUPFAM" id="SSF53383">
    <property type="entry name" value="PLP-dependent transferases"/>
    <property type="match status" value="1"/>
</dbReference>
<evidence type="ECO:0000256" key="1">
    <source>
        <dbReference type="ARBA" id="ARBA00001933"/>
    </source>
</evidence>
<dbReference type="GO" id="GO:0047804">
    <property type="term" value="F:cysteine-S-conjugate beta-lyase activity"/>
    <property type="evidence" value="ECO:0007669"/>
    <property type="project" value="UniProtKB-EC"/>
</dbReference>
<dbReference type="Gene3D" id="3.90.1150.10">
    <property type="entry name" value="Aspartate Aminotransferase, domain 1"/>
    <property type="match status" value="1"/>
</dbReference>
<proteinExistence type="inferred from homology"/>
<dbReference type="EMBL" id="CP149782">
    <property type="protein sequence ID" value="WYF44876.1"/>
    <property type="molecule type" value="Genomic_DNA"/>
</dbReference>
<dbReference type="InterPro" id="IPR004839">
    <property type="entry name" value="Aminotransferase_I/II_large"/>
</dbReference>
<organism evidence="7">
    <name type="scientific">Deinococcus sp. VB142</name>
    <dbReference type="NCBI Taxonomy" id="3112952"/>
    <lineage>
        <taxon>Bacteria</taxon>
        <taxon>Thermotogati</taxon>
        <taxon>Deinococcota</taxon>
        <taxon>Deinococci</taxon>
        <taxon>Deinococcales</taxon>
        <taxon>Deinococcaceae</taxon>
        <taxon>Deinococcus</taxon>
    </lineage>
</organism>
<dbReference type="AlphaFoldDB" id="A0AAU6Q3F3"/>
<comment type="cofactor">
    <cofactor evidence="1">
        <name>pyridoxal 5'-phosphate</name>
        <dbReference type="ChEBI" id="CHEBI:597326"/>
    </cofactor>
</comment>
<dbReference type="InterPro" id="IPR015422">
    <property type="entry name" value="PyrdxlP-dep_Trfase_small"/>
</dbReference>
<reference evidence="7" key="1">
    <citation type="submission" date="2024-03" db="EMBL/GenBank/DDBJ databases">
        <title>Deinococcus weizhi sp. nov., isolated from human skin.</title>
        <authorList>
            <person name="Wei Z."/>
            <person name="Tian F."/>
            <person name="Yang C."/>
            <person name="Xin L.T."/>
            <person name="Wen Z.J."/>
            <person name="Lan K.C."/>
            <person name="Yu L."/>
            <person name="Zhe W."/>
            <person name="Dan F.D."/>
            <person name="Jun W."/>
            <person name="Rui Z."/>
            <person name="Yong X.J."/>
            <person name="Ting Y."/>
            <person name="Wei X."/>
            <person name="Xu Z.G."/>
            <person name="Xin Z."/>
            <person name="Dong F.G."/>
            <person name="Ni X.M."/>
            <person name="Zheng M.G."/>
            <person name="Chun Y."/>
            <person name="Qian W.X."/>
        </authorList>
    </citation>
    <scope>NUCLEOTIDE SEQUENCE</scope>
    <source>
        <strain evidence="7">VB142</strain>
    </source>
</reference>
<name>A0AAU6Q3F3_9DEIO</name>
<comment type="similarity">
    <text evidence="5">Belongs to the class-II pyridoxal-phosphate-dependent aminotransferase family. MalY/PatB cystathionine beta-lyase subfamily.</text>
</comment>
<dbReference type="CDD" id="cd00609">
    <property type="entry name" value="AAT_like"/>
    <property type="match status" value="1"/>
</dbReference>
<evidence type="ECO:0000256" key="4">
    <source>
        <dbReference type="ARBA" id="ARBA00023239"/>
    </source>
</evidence>
<dbReference type="EC" id="4.4.1.13" evidence="2"/>
<dbReference type="RefSeq" id="WP_339096054.1">
    <property type="nucleotide sequence ID" value="NZ_CP149782.1"/>
</dbReference>
<evidence type="ECO:0000259" key="6">
    <source>
        <dbReference type="Pfam" id="PF00155"/>
    </source>
</evidence>
<evidence type="ECO:0000256" key="3">
    <source>
        <dbReference type="ARBA" id="ARBA00022898"/>
    </source>
</evidence>
<dbReference type="InterPro" id="IPR051798">
    <property type="entry name" value="Class-II_PLP-Dep_Aminotrans"/>
</dbReference>
<dbReference type="GO" id="GO:0030170">
    <property type="term" value="F:pyridoxal phosphate binding"/>
    <property type="evidence" value="ECO:0007669"/>
    <property type="project" value="InterPro"/>
</dbReference>
<sequence length="395" mass="43754">MTDLPDLPADLHGSLGRADLSHADSVKWRQYGEGVLPMWIADMDFPVAPPILRALEERLTRTLGYAPTPDPVLVAALQDKWAGQGLGEVPAEGVAFLPGVVPGLYAAVFALSEPGQQVITMTPIYHPFHLAIQELGREVAAAPLRMGEHRWEIDWEALERAAAGGAKLLMLCHPHNPTGRIWDAEELRRLRDFALAHDLYVVSDELHADLRLDDVAFEPFAADPRVRDRTLTLTGPCKAFNTAGLGIGAMFTHSPELLRRVRGRVAGLSGHPSALSLTMWRAALAEGEPWLRQTVAYLRDNRDFMTAFLQERLPWVKFFPVQATYLAWLDLRDHPDAGRIQALLLEEAKVAVHNGPLFAPPEQGGEYQGFIRVNFATSRALLAEALESMARVLER</sequence>
<accession>A0AAU6Q3F3</accession>
<dbReference type="Gene3D" id="3.40.640.10">
    <property type="entry name" value="Type I PLP-dependent aspartate aminotransferase-like (Major domain)"/>
    <property type="match status" value="1"/>
</dbReference>
<dbReference type="InterPro" id="IPR015421">
    <property type="entry name" value="PyrdxlP-dep_Trfase_major"/>
</dbReference>
<protein>
    <recommendedName>
        <fullName evidence="2">cysteine-S-conjugate beta-lyase</fullName>
        <ecNumber evidence="2">4.4.1.13</ecNumber>
    </recommendedName>
</protein>
<evidence type="ECO:0000256" key="2">
    <source>
        <dbReference type="ARBA" id="ARBA00012224"/>
    </source>
</evidence>
<evidence type="ECO:0000313" key="7">
    <source>
        <dbReference type="EMBL" id="WYF44876.1"/>
    </source>
</evidence>